<dbReference type="Pfam" id="PF01557">
    <property type="entry name" value="FAA_hydrolase"/>
    <property type="match status" value="1"/>
</dbReference>
<gene>
    <name evidence="3" type="ORF">BA062_32180</name>
</gene>
<dbReference type="OrthoDB" id="9792137at2"/>
<dbReference type="Gene3D" id="3.90.850.10">
    <property type="entry name" value="Fumarylacetoacetase-like, C-terminal domain"/>
    <property type="match status" value="1"/>
</dbReference>
<dbReference type="InterPro" id="IPR011234">
    <property type="entry name" value="Fumarylacetoacetase-like_C"/>
</dbReference>
<keyword evidence="4" id="KW-1185">Reference proteome</keyword>
<dbReference type="GO" id="GO:0005737">
    <property type="term" value="C:cytoplasm"/>
    <property type="evidence" value="ECO:0007669"/>
    <property type="project" value="TreeGrafter"/>
</dbReference>
<feature type="domain" description="Fumarylacetoacetase-like C-terminal" evidence="2">
    <location>
        <begin position="74"/>
        <end position="261"/>
    </location>
</feature>
<accession>A0A318LPS3</accession>
<evidence type="ECO:0000256" key="1">
    <source>
        <dbReference type="ARBA" id="ARBA00023239"/>
    </source>
</evidence>
<sequence>MTVASGELTQQAGKQLWTARETARAVPPVRHLFADGDAGAGYAVQELLTLRRLRDGARVIGRKIGLTSPAVQRQLGVDQPDFGILFHDMLHKGPEAIERSRLIQPRIEGEVAFMLGEDLDDAVLDAEVIRRKTAYVQPALEVVDSRVQDWDISIVDTVADNASSGLFVLGEQKTTLDAIDLAAVRMELRCAGEVVSSGTGADCLGDPVTAVLWLARTFQSLGRVLRAGEVILSGALGPMVEVPPGGEYHATITGLGDVSARFDTGAPS</sequence>
<evidence type="ECO:0000313" key="4">
    <source>
        <dbReference type="Proteomes" id="UP000247892"/>
    </source>
</evidence>
<dbReference type="InterPro" id="IPR036663">
    <property type="entry name" value="Fumarylacetoacetase_C_sf"/>
</dbReference>
<dbReference type="EMBL" id="MASU01000015">
    <property type="protein sequence ID" value="PXY21567.1"/>
    <property type="molecule type" value="Genomic_DNA"/>
</dbReference>
<name>A0A318LPS3_9PSEU</name>
<proteinExistence type="predicted"/>
<reference evidence="3 4" key="1">
    <citation type="submission" date="2016-07" db="EMBL/GenBank/DDBJ databases">
        <title>Draft genome sequence of Prauserella sp. YIM 121212, isolated from alkaline soil.</title>
        <authorList>
            <person name="Ruckert C."/>
            <person name="Albersmeier A."/>
            <person name="Jiang C.-L."/>
            <person name="Jiang Y."/>
            <person name="Kalinowski J."/>
            <person name="Schneider O."/>
            <person name="Winkler A."/>
            <person name="Zotchev S.B."/>
        </authorList>
    </citation>
    <scope>NUCLEOTIDE SEQUENCE [LARGE SCALE GENOMIC DNA]</scope>
    <source>
        <strain evidence="3 4">YIM 121212</strain>
    </source>
</reference>
<dbReference type="GO" id="GO:0008684">
    <property type="term" value="F:2-oxopent-4-enoate hydratase activity"/>
    <property type="evidence" value="ECO:0007669"/>
    <property type="project" value="TreeGrafter"/>
</dbReference>
<evidence type="ECO:0000313" key="3">
    <source>
        <dbReference type="EMBL" id="PXY21567.1"/>
    </source>
</evidence>
<organism evidence="3 4">
    <name type="scientific">Prauserella flavalba</name>
    <dbReference type="NCBI Taxonomy" id="1477506"/>
    <lineage>
        <taxon>Bacteria</taxon>
        <taxon>Bacillati</taxon>
        <taxon>Actinomycetota</taxon>
        <taxon>Actinomycetes</taxon>
        <taxon>Pseudonocardiales</taxon>
        <taxon>Pseudonocardiaceae</taxon>
        <taxon>Prauserella</taxon>
    </lineage>
</organism>
<dbReference type="SUPFAM" id="SSF56529">
    <property type="entry name" value="FAH"/>
    <property type="match status" value="1"/>
</dbReference>
<dbReference type="PANTHER" id="PTHR30143:SF0">
    <property type="entry name" value="2-KETO-4-PENTENOATE HYDRATASE"/>
    <property type="match status" value="1"/>
</dbReference>
<comment type="caution">
    <text evidence="3">The sequence shown here is derived from an EMBL/GenBank/DDBJ whole genome shotgun (WGS) entry which is preliminary data.</text>
</comment>
<dbReference type="Proteomes" id="UP000247892">
    <property type="component" value="Unassembled WGS sequence"/>
</dbReference>
<keyword evidence="1" id="KW-0456">Lyase</keyword>
<dbReference type="AlphaFoldDB" id="A0A318LPS3"/>
<dbReference type="InterPro" id="IPR050772">
    <property type="entry name" value="Hydratase-Decarb/MhpD_sf"/>
</dbReference>
<protein>
    <submittedName>
        <fullName evidence="3">2-keto-4-pentenoate hydratase</fullName>
    </submittedName>
</protein>
<evidence type="ECO:0000259" key="2">
    <source>
        <dbReference type="Pfam" id="PF01557"/>
    </source>
</evidence>
<dbReference type="PANTHER" id="PTHR30143">
    <property type="entry name" value="ACID HYDRATASE"/>
    <property type="match status" value="1"/>
</dbReference>
<dbReference type="RefSeq" id="WP_110342997.1">
    <property type="nucleotide sequence ID" value="NZ_MASU01000015.1"/>
</dbReference>